<proteinExistence type="predicted"/>
<accession>A0ACC0Y135</accession>
<gene>
    <name evidence="1" type="ORF">Pint_35540</name>
</gene>
<organism evidence="1 2">
    <name type="scientific">Pistacia integerrima</name>
    <dbReference type="NCBI Taxonomy" id="434235"/>
    <lineage>
        <taxon>Eukaryota</taxon>
        <taxon>Viridiplantae</taxon>
        <taxon>Streptophyta</taxon>
        <taxon>Embryophyta</taxon>
        <taxon>Tracheophyta</taxon>
        <taxon>Spermatophyta</taxon>
        <taxon>Magnoliopsida</taxon>
        <taxon>eudicotyledons</taxon>
        <taxon>Gunneridae</taxon>
        <taxon>Pentapetalae</taxon>
        <taxon>rosids</taxon>
        <taxon>malvids</taxon>
        <taxon>Sapindales</taxon>
        <taxon>Anacardiaceae</taxon>
        <taxon>Pistacia</taxon>
    </lineage>
</organism>
<evidence type="ECO:0000313" key="2">
    <source>
        <dbReference type="Proteomes" id="UP001163603"/>
    </source>
</evidence>
<protein>
    <submittedName>
        <fullName evidence="1">Uncharacterized protein</fullName>
    </submittedName>
</protein>
<sequence length="904" mass="103143">MLLSLLSRRSLEVDSRDAYGFALRPQHVQRYIEYANIYQEEEEERSQKWKNFIEHQKASQQNSPEEKYKESLHAEAAKLNEETVSLKSEGSKAETTELNETTVPEIDNQGNKAEATKLIEDTISRSGSEADKGEDSKLKEEIFPERSWRENQCENTETVSERGIEVDNARAVELKEETVSERSVEVDNKAGAIDLKVETVSERGVEVDKVEATQLKEETVSKRGREGDDSSGNSDSDGSTKLDPKKEQLSKETKPREVQTWARIRPSLYSIESMMSFRVKRRKDMRGEQITKSEDHLPSIDEAGSLEAESEEGIKEKLCVTEMPNETLNACYEKSAPQNDVSPEPYFPWKEELECLVRGGVPKDLRGEVWQAFVGVKARRVERYYEDLLAQVTNAGESKEHDNTSGVPKKWKRQIEKDIPRTFPGHPALNENGRDSLRRLLLAYARHNPSVGYCQAMNFFAGILLLLMPEENAFWTFVGIIDDYFDGYYTEEMIESQVDQLVFEELIRERLPRLGDMDLWTLVPFHFCEYASLGKWPGLKLLSEWIPLSSVLRVWDVLLYEGNRVMLFRTALALMELFGPALVTTKDAGDAITLLQSLAGSTFDSSQLVFTACMGYLTVTEAKLQELREKHRPAVLVVVEERSKGGQVWKDSKGLASKLYSFKHDRESVVEENKTTEEFGGALAGRDISHSEPPSSNVDDLHGDATINSEVDSLPDLQEQFSIYLKSYFSENYLFLDQEIYLILAEELETALIEMVKQDNQRELCARIELLEQEVAGLQQSLDDKREQESAMLQVLLRVEQEQRITEDARRNAEQDAAAQRYAVNVLQEKYEKAMASVAQMEKRVVMAESMLEATLQYESGQAKAVSSPGYMRNFFHIIYVLCLQFHGLDNWPDQLILLKKLME</sequence>
<name>A0ACC0Y135_9ROSI</name>
<dbReference type="Proteomes" id="UP001163603">
    <property type="component" value="Chromosome 9"/>
</dbReference>
<comment type="caution">
    <text evidence="1">The sequence shown here is derived from an EMBL/GenBank/DDBJ whole genome shotgun (WGS) entry which is preliminary data.</text>
</comment>
<reference evidence="2" key="1">
    <citation type="journal article" date="2023" name="G3 (Bethesda)">
        <title>Genome assembly and association tests identify interacting loci associated with vigor, precocity, and sex in interspecific pistachio rootstocks.</title>
        <authorList>
            <person name="Palmer W."/>
            <person name="Jacygrad E."/>
            <person name="Sagayaradj S."/>
            <person name="Cavanaugh K."/>
            <person name="Han R."/>
            <person name="Bertier L."/>
            <person name="Beede B."/>
            <person name="Kafkas S."/>
            <person name="Golino D."/>
            <person name="Preece J."/>
            <person name="Michelmore R."/>
        </authorList>
    </citation>
    <scope>NUCLEOTIDE SEQUENCE [LARGE SCALE GENOMIC DNA]</scope>
</reference>
<dbReference type="EMBL" id="CM047744">
    <property type="protein sequence ID" value="KAJ0027317.1"/>
    <property type="molecule type" value="Genomic_DNA"/>
</dbReference>
<evidence type="ECO:0000313" key="1">
    <source>
        <dbReference type="EMBL" id="KAJ0027317.1"/>
    </source>
</evidence>
<keyword evidence="2" id="KW-1185">Reference proteome</keyword>